<keyword evidence="2" id="KW-1185">Reference proteome</keyword>
<comment type="caution">
    <text evidence="1">The sequence shown here is derived from an EMBL/GenBank/DDBJ whole genome shotgun (WGS) entry which is preliminary data.</text>
</comment>
<name>A0AAJ0G567_9PEZI</name>
<evidence type="ECO:0000313" key="2">
    <source>
        <dbReference type="Proteomes" id="UP001271007"/>
    </source>
</evidence>
<gene>
    <name evidence="1" type="ORF">LTR09_011116</name>
</gene>
<proteinExistence type="predicted"/>
<accession>A0AAJ0G567</accession>
<reference evidence="1" key="1">
    <citation type="submission" date="2023-04" db="EMBL/GenBank/DDBJ databases">
        <title>Black Yeasts Isolated from many extreme environments.</title>
        <authorList>
            <person name="Coleine C."/>
            <person name="Stajich J.E."/>
            <person name="Selbmann L."/>
        </authorList>
    </citation>
    <scope>NUCLEOTIDE SEQUENCE</scope>
    <source>
        <strain evidence="1">CCFEE 5312</strain>
    </source>
</reference>
<sequence length="168" mass="19766">MVCSRRLWAAFKTDALEREVAVRAATVARPRPQLRDSTLQPVDAKVRLLRLFRKIHGLQQNDVGVREDVYGNRSLHKKVDEEIFDLLWTLRLVARNDIGCLPIMELCLLWQIVYRDHFLQDRFLTDMLKLFEKQRQLEETSFDIVEALDSLSMTSSQKAFKIREGHRI</sequence>
<evidence type="ECO:0000313" key="1">
    <source>
        <dbReference type="EMBL" id="KAK3047487.1"/>
    </source>
</evidence>
<protein>
    <submittedName>
        <fullName evidence="1">Uncharacterized protein</fullName>
    </submittedName>
</protein>
<dbReference type="AlphaFoldDB" id="A0AAJ0G567"/>
<organism evidence="1 2">
    <name type="scientific">Extremus antarcticus</name>
    <dbReference type="NCBI Taxonomy" id="702011"/>
    <lineage>
        <taxon>Eukaryota</taxon>
        <taxon>Fungi</taxon>
        <taxon>Dikarya</taxon>
        <taxon>Ascomycota</taxon>
        <taxon>Pezizomycotina</taxon>
        <taxon>Dothideomycetes</taxon>
        <taxon>Dothideomycetidae</taxon>
        <taxon>Mycosphaerellales</taxon>
        <taxon>Extremaceae</taxon>
        <taxon>Extremus</taxon>
    </lineage>
</organism>
<dbReference type="EMBL" id="JAWDJX010000061">
    <property type="protein sequence ID" value="KAK3047487.1"/>
    <property type="molecule type" value="Genomic_DNA"/>
</dbReference>
<dbReference type="Proteomes" id="UP001271007">
    <property type="component" value="Unassembled WGS sequence"/>
</dbReference>